<protein>
    <submittedName>
        <fullName evidence="3">Uncharacterized protein</fullName>
    </submittedName>
</protein>
<feature type="compositionally biased region" description="Basic residues" evidence="1">
    <location>
        <begin position="306"/>
        <end position="318"/>
    </location>
</feature>
<reference evidence="3 4" key="1">
    <citation type="submission" date="2024-02" db="EMBL/GenBank/DDBJ databases">
        <title>A draft genome for the cacao thread blight pathogen Marasmius crinis-equi.</title>
        <authorList>
            <person name="Cohen S.P."/>
            <person name="Baruah I.K."/>
            <person name="Amoako-Attah I."/>
            <person name="Bukari Y."/>
            <person name="Meinhardt L.W."/>
            <person name="Bailey B.A."/>
        </authorList>
    </citation>
    <scope>NUCLEOTIDE SEQUENCE [LARGE SCALE GENOMIC DNA]</scope>
    <source>
        <strain evidence="3 4">GH-76</strain>
    </source>
</reference>
<comment type="caution">
    <text evidence="3">The sequence shown here is derived from an EMBL/GenBank/DDBJ whole genome shotgun (WGS) entry which is preliminary data.</text>
</comment>
<proteinExistence type="predicted"/>
<evidence type="ECO:0000256" key="1">
    <source>
        <dbReference type="SAM" id="MobiDB-lite"/>
    </source>
</evidence>
<feature type="chain" id="PRO_5046932591" evidence="2">
    <location>
        <begin position="20"/>
        <end position="318"/>
    </location>
</feature>
<sequence length="318" mass="34101">MLVLRLAFVAALLLQQLNALVIPENSALHRDGSIERRAITRSKTQPKPPAGSKPINPSKVTKPKPKPKPAQTTSKSRTCPRGGQPPCACGQIGLRTNPKCPNEKIDFIDSKSNQMTKSTLSSKPVKADNLECDHKVELQFISSKMTADMCKHFIANPKDMTEFRSFLSTGDDKLVFVDKSVNNAKGKCFDPKVKLGNTPGKARVAAGVAGYVKAIKQDAIKVAGDIKTKMDQFAAQGGFQSFGSTFAQDYGKELDSVVKTANANAKRLQGLARKVPKPGPKVKIPKKTTAAKTAAGKKTTTGKTAAAKKKTTAGKKKI</sequence>
<keyword evidence="2" id="KW-0732">Signal</keyword>
<feature type="compositionally biased region" description="Low complexity" evidence="1">
    <location>
        <begin position="287"/>
        <end position="305"/>
    </location>
</feature>
<accession>A0ABR3F0E9</accession>
<feature type="region of interest" description="Disordered" evidence="1">
    <location>
        <begin position="33"/>
        <end position="84"/>
    </location>
</feature>
<feature type="signal peptide" evidence="2">
    <location>
        <begin position="1"/>
        <end position="19"/>
    </location>
</feature>
<dbReference type="EMBL" id="JBAHYK010001318">
    <property type="protein sequence ID" value="KAL0568524.1"/>
    <property type="molecule type" value="Genomic_DNA"/>
</dbReference>
<dbReference type="Proteomes" id="UP001465976">
    <property type="component" value="Unassembled WGS sequence"/>
</dbReference>
<feature type="region of interest" description="Disordered" evidence="1">
    <location>
        <begin position="273"/>
        <end position="318"/>
    </location>
</feature>
<name>A0ABR3F0E9_9AGAR</name>
<keyword evidence="4" id="KW-1185">Reference proteome</keyword>
<organism evidence="3 4">
    <name type="scientific">Marasmius crinis-equi</name>
    <dbReference type="NCBI Taxonomy" id="585013"/>
    <lineage>
        <taxon>Eukaryota</taxon>
        <taxon>Fungi</taxon>
        <taxon>Dikarya</taxon>
        <taxon>Basidiomycota</taxon>
        <taxon>Agaricomycotina</taxon>
        <taxon>Agaricomycetes</taxon>
        <taxon>Agaricomycetidae</taxon>
        <taxon>Agaricales</taxon>
        <taxon>Marasmiineae</taxon>
        <taxon>Marasmiaceae</taxon>
        <taxon>Marasmius</taxon>
    </lineage>
</organism>
<gene>
    <name evidence="3" type="ORF">V5O48_013460</name>
</gene>
<evidence type="ECO:0000256" key="2">
    <source>
        <dbReference type="SAM" id="SignalP"/>
    </source>
</evidence>
<evidence type="ECO:0000313" key="4">
    <source>
        <dbReference type="Proteomes" id="UP001465976"/>
    </source>
</evidence>
<evidence type="ECO:0000313" key="3">
    <source>
        <dbReference type="EMBL" id="KAL0568524.1"/>
    </source>
</evidence>